<name>A0A7G3B885_LUTLO</name>
<keyword evidence="1" id="KW-0472">Membrane</keyword>
<evidence type="ECO:0000313" key="2">
    <source>
        <dbReference type="EMBL" id="MBC1180483.1"/>
    </source>
</evidence>
<protein>
    <submittedName>
        <fullName evidence="2">Uncharacterized protein</fullName>
    </submittedName>
</protein>
<evidence type="ECO:0000256" key="1">
    <source>
        <dbReference type="SAM" id="Phobius"/>
    </source>
</evidence>
<keyword evidence="1" id="KW-1133">Transmembrane helix</keyword>
<feature type="transmembrane region" description="Helical" evidence="1">
    <location>
        <begin position="29"/>
        <end position="48"/>
    </location>
</feature>
<dbReference type="AlphaFoldDB" id="A0A7G3B885"/>
<keyword evidence="1" id="KW-0812">Transmembrane</keyword>
<organism evidence="2">
    <name type="scientific">Lutzomyia longipalpis</name>
    <name type="common">Sand fly</name>
    <dbReference type="NCBI Taxonomy" id="7200"/>
    <lineage>
        <taxon>Eukaryota</taxon>
        <taxon>Metazoa</taxon>
        <taxon>Ecdysozoa</taxon>
        <taxon>Arthropoda</taxon>
        <taxon>Hexapoda</taxon>
        <taxon>Insecta</taxon>
        <taxon>Pterygota</taxon>
        <taxon>Neoptera</taxon>
        <taxon>Endopterygota</taxon>
        <taxon>Diptera</taxon>
        <taxon>Nematocera</taxon>
        <taxon>Psychodoidea</taxon>
        <taxon>Psychodidae</taxon>
        <taxon>Lutzomyia</taxon>
        <taxon>Lutzomyia</taxon>
    </lineage>
</organism>
<reference evidence="2" key="1">
    <citation type="journal article" date="2020" name="BMC">
        <title>Leishmania infection induces a limited differential gene expression in the sand fly midgut.</title>
        <authorList>
            <person name="Coutinho-Abreu I.V."/>
            <person name="Serafim T.D."/>
            <person name="Meneses C."/>
            <person name="Kamhawi S."/>
            <person name="Oliveira F."/>
            <person name="Valenzuela J.G."/>
        </authorList>
    </citation>
    <scope>NUCLEOTIDE SEQUENCE</scope>
    <source>
        <strain evidence="2">Jacobina</strain>
        <tissue evidence="2">Midgut</tissue>
    </source>
</reference>
<sequence>MYYLLIGILRGFIFFSAIGEFIDFPVNFPYLFFFLLCVCDPYLIFLSAEKLLNKAICSEILPYIESNKVMQ</sequence>
<accession>A0A7G3B885</accession>
<proteinExistence type="predicted"/>
<dbReference type="EMBL" id="GITU01011780">
    <property type="protein sequence ID" value="MBC1180483.1"/>
    <property type="molecule type" value="Transcribed_RNA"/>
</dbReference>